<name>A0A9N9YLN2_9HYPO</name>
<dbReference type="EMBL" id="CABFNQ020000682">
    <property type="protein sequence ID" value="CAH0022737.1"/>
    <property type="molecule type" value="Genomic_DNA"/>
</dbReference>
<gene>
    <name evidence="1" type="ORF">CRHIZ90672A_00012858</name>
</gene>
<dbReference type="AlphaFoldDB" id="A0A9N9YLN2"/>
<accession>A0A9N9YLN2</accession>
<protein>
    <submittedName>
        <fullName evidence="1">Uncharacterized protein</fullName>
    </submittedName>
</protein>
<evidence type="ECO:0000313" key="2">
    <source>
        <dbReference type="Proteomes" id="UP000696573"/>
    </source>
</evidence>
<organism evidence="1 2">
    <name type="scientific">Clonostachys rhizophaga</name>
    <dbReference type="NCBI Taxonomy" id="160324"/>
    <lineage>
        <taxon>Eukaryota</taxon>
        <taxon>Fungi</taxon>
        <taxon>Dikarya</taxon>
        <taxon>Ascomycota</taxon>
        <taxon>Pezizomycotina</taxon>
        <taxon>Sordariomycetes</taxon>
        <taxon>Hypocreomycetidae</taxon>
        <taxon>Hypocreales</taxon>
        <taxon>Bionectriaceae</taxon>
        <taxon>Clonostachys</taxon>
    </lineage>
</organism>
<keyword evidence="2" id="KW-1185">Reference proteome</keyword>
<evidence type="ECO:0000313" key="1">
    <source>
        <dbReference type="EMBL" id="CAH0022737.1"/>
    </source>
</evidence>
<proteinExistence type="predicted"/>
<dbReference type="Proteomes" id="UP000696573">
    <property type="component" value="Unassembled WGS sequence"/>
</dbReference>
<sequence length="92" mass="10533">MIDLPELSDYRLNPLDVCLCRLLHLRDGASLRQKQREREAAKQKQGESTPSDGWLCQFAVRMKYLIPNQRETQSPVDVTLGVSCGDKLKNEM</sequence>
<reference evidence="1" key="1">
    <citation type="submission" date="2021-10" db="EMBL/GenBank/DDBJ databases">
        <authorList>
            <person name="Piombo E."/>
        </authorList>
    </citation>
    <scope>NUCLEOTIDE SEQUENCE</scope>
</reference>
<comment type="caution">
    <text evidence="1">The sequence shown here is derived from an EMBL/GenBank/DDBJ whole genome shotgun (WGS) entry which is preliminary data.</text>
</comment>